<dbReference type="EMBL" id="BPLR01019613">
    <property type="protein sequence ID" value="GIX69757.1"/>
    <property type="molecule type" value="Genomic_DNA"/>
</dbReference>
<evidence type="ECO:0000313" key="1">
    <source>
        <dbReference type="EMBL" id="GIX69757.1"/>
    </source>
</evidence>
<accession>A0AAV4MBA7</accession>
<name>A0AAV4MBA7_CAEEX</name>
<evidence type="ECO:0000313" key="2">
    <source>
        <dbReference type="Proteomes" id="UP001054945"/>
    </source>
</evidence>
<dbReference type="Proteomes" id="UP001054945">
    <property type="component" value="Unassembled WGS sequence"/>
</dbReference>
<keyword evidence="2" id="KW-1185">Reference proteome</keyword>
<proteinExistence type="predicted"/>
<protein>
    <submittedName>
        <fullName evidence="1">Uncharacterized protein</fullName>
    </submittedName>
</protein>
<reference evidence="1 2" key="1">
    <citation type="submission" date="2021-06" db="EMBL/GenBank/DDBJ databases">
        <title>Caerostris extrusa draft genome.</title>
        <authorList>
            <person name="Kono N."/>
            <person name="Arakawa K."/>
        </authorList>
    </citation>
    <scope>NUCLEOTIDE SEQUENCE [LARGE SCALE GENOMIC DNA]</scope>
</reference>
<gene>
    <name evidence="1" type="ORF">CEXT_213621</name>
</gene>
<comment type="caution">
    <text evidence="1">The sequence shown here is derived from an EMBL/GenBank/DDBJ whole genome shotgun (WGS) entry which is preliminary data.</text>
</comment>
<sequence>MDTQNGWLLNTIPSIKASQQCLLATVVRLQCHQYWMKWAVGSSPIRVWLDTEIRTFKTSARDCHGCIAVGLFSPLKEDFFAGSVEGRKKCKGTVLKGSMLCWKSTIKV</sequence>
<organism evidence="1 2">
    <name type="scientific">Caerostris extrusa</name>
    <name type="common">Bark spider</name>
    <name type="synonym">Caerostris bankana</name>
    <dbReference type="NCBI Taxonomy" id="172846"/>
    <lineage>
        <taxon>Eukaryota</taxon>
        <taxon>Metazoa</taxon>
        <taxon>Ecdysozoa</taxon>
        <taxon>Arthropoda</taxon>
        <taxon>Chelicerata</taxon>
        <taxon>Arachnida</taxon>
        <taxon>Araneae</taxon>
        <taxon>Araneomorphae</taxon>
        <taxon>Entelegynae</taxon>
        <taxon>Araneoidea</taxon>
        <taxon>Araneidae</taxon>
        <taxon>Caerostris</taxon>
    </lineage>
</organism>
<dbReference type="AlphaFoldDB" id="A0AAV4MBA7"/>